<protein>
    <recommendedName>
        <fullName evidence="4">Secreted protein</fullName>
    </recommendedName>
</protein>
<evidence type="ECO:0000313" key="3">
    <source>
        <dbReference type="Proteomes" id="UP001597110"/>
    </source>
</evidence>
<accession>A0ABW2YCM1</accession>
<gene>
    <name evidence="2" type="ORF">ACFQ0E_03425</name>
</gene>
<feature type="signal peptide" evidence="1">
    <location>
        <begin position="1"/>
        <end position="24"/>
    </location>
</feature>
<proteinExistence type="predicted"/>
<name>A0ABW2YCM1_9GAMM</name>
<organism evidence="2 3">
    <name type="scientific">Lysobacter brunescens</name>
    <dbReference type="NCBI Taxonomy" id="262323"/>
    <lineage>
        <taxon>Bacteria</taxon>
        <taxon>Pseudomonadati</taxon>
        <taxon>Pseudomonadota</taxon>
        <taxon>Gammaproteobacteria</taxon>
        <taxon>Lysobacterales</taxon>
        <taxon>Lysobacteraceae</taxon>
        <taxon>Lysobacter</taxon>
    </lineage>
</organism>
<feature type="chain" id="PRO_5045732581" description="Secreted protein" evidence="1">
    <location>
        <begin position="25"/>
        <end position="118"/>
    </location>
</feature>
<sequence>MKRLLTALGLAGLFALAAPVTASAASWAYADCSLQSNMCYGEGGSDSGPVTLIWQFDTNGTDAIFPQDCTNQNYCRFYCWRYEGTIVARLRVYDANFNLLAISEPAVAMCTQQDIVLP</sequence>
<evidence type="ECO:0000313" key="2">
    <source>
        <dbReference type="EMBL" id="MFD0724643.1"/>
    </source>
</evidence>
<keyword evidence="3" id="KW-1185">Reference proteome</keyword>
<comment type="caution">
    <text evidence="2">The sequence shown here is derived from an EMBL/GenBank/DDBJ whole genome shotgun (WGS) entry which is preliminary data.</text>
</comment>
<dbReference type="EMBL" id="JBHTIF010000001">
    <property type="protein sequence ID" value="MFD0724643.1"/>
    <property type="molecule type" value="Genomic_DNA"/>
</dbReference>
<evidence type="ECO:0000256" key="1">
    <source>
        <dbReference type="SAM" id="SignalP"/>
    </source>
</evidence>
<evidence type="ECO:0008006" key="4">
    <source>
        <dbReference type="Google" id="ProtNLM"/>
    </source>
</evidence>
<keyword evidence="1" id="KW-0732">Signal</keyword>
<dbReference type="RefSeq" id="WP_386822295.1">
    <property type="nucleotide sequence ID" value="NZ_JBHTIF010000001.1"/>
</dbReference>
<reference evidence="3" key="1">
    <citation type="journal article" date="2019" name="Int. J. Syst. Evol. Microbiol.">
        <title>The Global Catalogue of Microorganisms (GCM) 10K type strain sequencing project: providing services to taxonomists for standard genome sequencing and annotation.</title>
        <authorList>
            <consortium name="The Broad Institute Genomics Platform"/>
            <consortium name="The Broad Institute Genome Sequencing Center for Infectious Disease"/>
            <person name="Wu L."/>
            <person name="Ma J."/>
        </authorList>
    </citation>
    <scope>NUCLEOTIDE SEQUENCE [LARGE SCALE GENOMIC DNA]</scope>
    <source>
        <strain evidence="3">CCUG 55585</strain>
    </source>
</reference>
<dbReference type="Proteomes" id="UP001597110">
    <property type="component" value="Unassembled WGS sequence"/>
</dbReference>